<dbReference type="GO" id="GO:0008017">
    <property type="term" value="F:microtubule binding"/>
    <property type="evidence" value="ECO:0007669"/>
    <property type="project" value="InterPro"/>
</dbReference>
<dbReference type="InterPro" id="IPR027417">
    <property type="entry name" value="P-loop_NTPase"/>
</dbReference>
<feature type="compositionally biased region" description="Polar residues" evidence="8">
    <location>
        <begin position="532"/>
        <end position="544"/>
    </location>
</feature>
<name>A0A0G4EHL4_VITBC</name>
<dbReference type="PROSITE" id="PS00411">
    <property type="entry name" value="KINESIN_MOTOR_1"/>
    <property type="match status" value="1"/>
</dbReference>
<dbReference type="Proteomes" id="UP000041254">
    <property type="component" value="Unassembled WGS sequence"/>
</dbReference>
<dbReference type="Pfam" id="PF00225">
    <property type="entry name" value="Kinesin"/>
    <property type="match status" value="1"/>
</dbReference>
<evidence type="ECO:0000256" key="6">
    <source>
        <dbReference type="PROSITE-ProRule" id="PRU00283"/>
    </source>
</evidence>
<dbReference type="CDD" id="cd00106">
    <property type="entry name" value="KISc"/>
    <property type="match status" value="1"/>
</dbReference>
<feature type="coiled-coil region" evidence="7">
    <location>
        <begin position="955"/>
        <end position="982"/>
    </location>
</feature>
<dbReference type="EMBL" id="CDMY01000235">
    <property type="protein sequence ID" value="CEL95675.1"/>
    <property type="molecule type" value="Genomic_DNA"/>
</dbReference>
<feature type="compositionally biased region" description="Acidic residues" evidence="8">
    <location>
        <begin position="593"/>
        <end position="612"/>
    </location>
</feature>
<dbReference type="VEuPathDB" id="CryptoDB:Vbra_11998"/>
<evidence type="ECO:0000256" key="7">
    <source>
        <dbReference type="SAM" id="Coils"/>
    </source>
</evidence>
<dbReference type="GO" id="GO:0007018">
    <property type="term" value="P:microtubule-based movement"/>
    <property type="evidence" value="ECO:0007669"/>
    <property type="project" value="InterPro"/>
</dbReference>
<proteinExistence type="inferred from homology"/>
<feature type="region of interest" description="Disordered" evidence="8">
    <location>
        <begin position="795"/>
        <end position="817"/>
    </location>
</feature>
<dbReference type="InterPro" id="IPR019821">
    <property type="entry name" value="Kinesin_motor_CS"/>
</dbReference>
<keyword evidence="1" id="KW-0493">Microtubule</keyword>
<dbReference type="PROSITE" id="PS50067">
    <property type="entry name" value="KINESIN_MOTOR_2"/>
    <property type="match status" value="1"/>
</dbReference>
<protein>
    <recommendedName>
        <fullName evidence="9">Kinesin motor domain-containing protein</fullName>
    </recommendedName>
</protein>
<evidence type="ECO:0000259" key="9">
    <source>
        <dbReference type="PROSITE" id="PS50067"/>
    </source>
</evidence>
<dbReference type="GO" id="GO:0003777">
    <property type="term" value="F:microtubule motor activity"/>
    <property type="evidence" value="ECO:0007669"/>
    <property type="project" value="InterPro"/>
</dbReference>
<feature type="compositionally biased region" description="Basic and acidic residues" evidence="8">
    <location>
        <begin position="652"/>
        <end position="662"/>
    </location>
</feature>
<keyword evidence="11" id="KW-1185">Reference proteome</keyword>
<feature type="region of interest" description="Disordered" evidence="8">
    <location>
        <begin position="652"/>
        <end position="705"/>
    </location>
</feature>
<feature type="region of interest" description="Disordered" evidence="8">
    <location>
        <begin position="1031"/>
        <end position="1092"/>
    </location>
</feature>
<evidence type="ECO:0000256" key="5">
    <source>
        <dbReference type="ARBA" id="ARBA00023175"/>
    </source>
</evidence>
<feature type="compositionally biased region" description="Basic and acidic residues" evidence="8">
    <location>
        <begin position="807"/>
        <end position="816"/>
    </location>
</feature>
<organism evidence="10 11">
    <name type="scientific">Vitrella brassicaformis (strain CCMP3155)</name>
    <dbReference type="NCBI Taxonomy" id="1169540"/>
    <lineage>
        <taxon>Eukaryota</taxon>
        <taxon>Sar</taxon>
        <taxon>Alveolata</taxon>
        <taxon>Colpodellida</taxon>
        <taxon>Vitrellaceae</taxon>
        <taxon>Vitrella</taxon>
    </lineage>
</organism>
<dbReference type="SMART" id="SM00129">
    <property type="entry name" value="KISc"/>
    <property type="match status" value="1"/>
</dbReference>
<keyword evidence="5 6" id="KW-0505">Motor protein</keyword>
<evidence type="ECO:0000313" key="11">
    <source>
        <dbReference type="Proteomes" id="UP000041254"/>
    </source>
</evidence>
<dbReference type="PANTHER" id="PTHR47968:SF36">
    <property type="entry name" value="KINESIN HEAVY CHAIN ISOFORM X1"/>
    <property type="match status" value="1"/>
</dbReference>
<reference evidence="10 11" key="1">
    <citation type="submission" date="2014-11" db="EMBL/GenBank/DDBJ databases">
        <authorList>
            <person name="Zhu J."/>
            <person name="Qi W."/>
            <person name="Song R."/>
        </authorList>
    </citation>
    <scope>NUCLEOTIDE SEQUENCE [LARGE SCALE GENOMIC DNA]</scope>
</reference>
<dbReference type="SUPFAM" id="SSF52540">
    <property type="entry name" value="P-loop containing nucleoside triphosphate hydrolases"/>
    <property type="match status" value="1"/>
</dbReference>
<dbReference type="PANTHER" id="PTHR47968">
    <property type="entry name" value="CENTROMERE PROTEIN E"/>
    <property type="match status" value="1"/>
</dbReference>
<evidence type="ECO:0000256" key="1">
    <source>
        <dbReference type="ARBA" id="ARBA00022701"/>
    </source>
</evidence>
<dbReference type="InParanoid" id="A0A0G4EHL4"/>
<evidence type="ECO:0000256" key="4">
    <source>
        <dbReference type="ARBA" id="ARBA00023054"/>
    </source>
</evidence>
<feature type="region of interest" description="Disordered" evidence="8">
    <location>
        <begin position="1161"/>
        <end position="1239"/>
    </location>
</feature>
<feature type="compositionally biased region" description="Pro residues" evidence="8">
    <location>
        <begin position="1173"/>
        <end position="1185"/>
    </location>
</feature>
<evidence type="ECO:0000256" key="8">
    <source>
        <dbReference type="SAM" id="MobiDB-lite"/>
    </source>
</evidence>
<dbReference type="STRING" id="1169540.A0A0G4EHL4"/>
<feature type="domain" description="Kinesin motor" evidence="9">
    <location>
        <begin position="84"/>
        <end position="452"/>
    </location>
</feature>
<dbReference type="OrthoDB" id="21525at2759"/>
<feature type="coiled-coil region" evidence="7">
    <location>
        <begin position="874"/>
        <end position="915"/>
    </location>
</feature>
<dbReference type="InterPro" id="IPR036961">
    <property type="entry name" value="Kinesin_motor_dom_sf"/>
</dbReference>
<dbReference type="InterPro" id="IPR001752">
    <property type="entry name" value="Kinesin_motor_dom"/>
</dbReference>
<feature type="compositionally biased region" description="Basic and acidic residues" evidence="8">
    <location>
        <begin position="1055"/>
        <end position="1066"/>
    </location>
</feature>
<feature type="region of interest" description="Disordered" evidence="8">
    <location>
        <begin position="528"/>
        <end position="569"/>
    </location>
</feature>
<feature type="binding site" evidence="6">
    <location>
        <begin position="177"/>
        <end position="184"/>
    </location>
    <ligand>
        <name>ATP</name>
        <dbReference type="ChEBI" id="CHEBI:30616"/>
    </ligand>
</feature>
<feature type="compositionally biased region" description="Basic and acidic residues" evidence="8">
    <location>
        <begin position="53"/>
        <end position="65"/>
    </location>
</feature>
<comment type="similarity">
    <text evidence="6">Belongs to the TRAFAC class myosin-kinesin ATPase superfamily. Kinesin family.</text>
</comment>
<feature type="region of interest" description="Disordered" evidence="8">
    <location>
        <begin position="486"/>
        <end position="515"/>
    </location>
</feature>
<dbReference type="GO" id="GO:0005874">
    <property type="term" value="C:microtubule"/>
    <property type="evidence" value="ECO:0007669"/>
    <property type="project" value="UniProtKB-KW"/>
</dbReference>
<feature type="compositionally biased region" description="Gly residues" evidence="8">
    <location>
        <begin position="557"/>
        <end position="566"/>
    </location>
</feature>
<evidence type="ECO:0000256" key="3">
    <source>
        <dbReference type="ARBA" id="ARBA00022840"/>
    </source>
</evidence>
<gene>
    <name evidence="10" type="ORF">Vbra_11998</name>
</gene>
<evidence type="ECO:0000256" key="2">
    <source>
        <dbReference type="ARBA" id="ARBA00022741"/>
    </source>
</evidence>
<feature type="region of interest" description="Disordered" evidence="8">
    <location>
        <begin position="1"/>
        <end position="65"/>
    </location>
</feature>
<dbReference type="Gene3D" id="3.40.850.10">
    <property type="entry name" value="Kinesin motor domain"/>
    <property type="match status" value="1"/>
</dbReference>
<dbReference type="GO" id="GO:0005524">
    <property type="term" value="F:ATP binding"/>
    <property type="evidence" value="ECO:0007669"/>
    <property type="project" value="UniProtKB-UniRule"/>
</dbReference>
<dbReference type="InterPro" id="IPR027640">
    <property type="entry name" value="Kinesin-like_fam"/>
</dbReference>
<feature type="region of interest" description="Disordered" evidence="8">
    <location>
        <begin position="581"/>
        <end position="616"/>
    </location>
</feature>
<dbReference type="PRINTS" id="PR00380">
    <property type="entry name" value="KINESINHEAVY"/>
</dbReference>
<keyword evidence="3 6" id="KW-0067">ATP-binding</keyword>
<keyword evidence="2 6" id="KW-0547">Nucleotide-binding</keyword>
<accession>A0A0G4EHL4</accession>
<dbReference type="FunFam" id="3.40.850.10:FF:000170">
    <property type="entry name" value="Kinesin-like protein"/>
    <property type="match status" value="1"/>
</dbReference>
<keyword evidence="4 7" id="KW-0175">Coiled coil</keyword>
<sequence length="1290" mass="140818">MAPKAKVASPKGRAKAKPGGAKGAEAKGAPTLKIERGASGTLQRKTIAAGERPMLDRTGTDTEAPVPERVRIEQRRRSVSKDESIRVTVRMRPLFSKETSKGHQQLWKIENEKTVTSDPSMVIEPEILPAGPLKTNAFSFDNCLDGTVTNDEMYECMAKDVVLDAIEGINGCVLSYGQTGSGKTFSTMGTMDQPGIIPQALDDIFFRIANSEDETTEYLVRCAYVEIYMERVNDLFQDGPDGENSPMENLQVKEDPGKGFYVVGLAEKIVGNADDVLELLRRAEKKRRFARTNFNDVSSRSHVVFIMIIETSSEVGAGAEKSTITKAGRLNLVDLAGNEKVSQAAAGTGGAQEKKTMDEGKRINQSLFFLSEVIGKLSARAEIIQKKGSAKAAQRELESLYVPYRDSKLTRLLQNSLGGNSRCSLLIAVTPSHMYQEETLSSLRFAAKAKKITVEVQTNFVSPEQSVIAQQKETIRRLEEQLQRLQEGGGVPQAPAGSLVAPPPPSSEEVDQLKEEMKSKLDRLTNLILKQDVTSPKDSASKTMPSAKMRRMTMAGPQGGGRGGFAGFAPGLRGSFLQELIKRPAPAKKKKEEEEEEESEEEEEQSDEEVEEMASVTGFDIDEMLEKIDFANLDEQKKIEKIKNLIMDKAEEAKRANTEARRLSAKVKKLRKISDKQKKKEKRATVVVGELPTPSAARKGELGAEIKERKKTVGFGIGMAPAAEPTTPTTPKKTASLEKLAQKAVANVVKNSLLGLAENKTIPASEQSEYRLAVQHMMLGTAPSTPAAGARARLSDEKGAGRRVSHRHVDVGEGEPKGVTSTVRVALNCLAERPEIPEPEKESYHQSAEHIKKRFPLDRGITPLVLEQKPDDVIAGLQKANTKLIEERDELNQRAAKMQEEKARLLSEMQDLEKQLRTGGEAAIGETSLANLSAKLQQDLKRAQDVPEGTTSDKREALLGILKVLEDKIDQLRNLQRHFRDKLSGVPTAAAAFPPPSPFPPVLQGLPTAARRQFVTKRSFLPSPCFARRAPPAPGVSSSLPPSPSTKTVCCGLRSPREPQPRDVKPKARGGVPPLNLGVMSQPQPKWSPPSYREEANLKMPFPSEEPKAVFSPRPPSPVPVGFATPRVTSTVVMSPPPADVRPVQTARPCYVSVFCGPPRPQQPASAVRSFQPHPPCHPKSPPAPANSSLPSSPLPPPVLTMRPPPQSAPAPTVQHMKASAPQPASVSRVDSPWPTSRPATYRYVMGPLSQKQGAGRVDEEGVKRDLMRQETSACQRCCISHRGARRDKK</sequence>
<evidence type="ECO:0000313" key="10">
    <source>
        <dbReference type="EMBL" id="CEL95675.1"/>
    </source>
</evidence>
<feature type="compositionally biased region" description="Pro residues" evidence="8">
    <location>
        <begin position="1193"/>
        <end position="1209"/>
    </location>
</feature>